<dbReference type="AlphaFoldDB" id="A0A9N9YI41"/>
<keyword evidence="2" id="KW-1185">Reference proteome</keyword>
<dbReference type="EMBL" id="CABFNQ020000673">
    <property type="protein sequence ID" value="CAH0022013.1"/>
    <property type="molecule type" value="Genomic_DNA"/>
</dbReference>
<protein>
    <submittedName>
        <fullName evidence="1">Uncharacterized protein</fullName>
    </submittedName>
</protein>
<dbReference type="Proteomes" id="UP000696573">
    <property type="component" value="Unassembled WGS sequence"/>
</dbReference>
<evidence type="ECO:0000313" key="2">
    <source>
        <dbReference type="Proteomes" id="UP000696573"/>
    </source>
</evidence>
<gene>
    <name evidence="1" type="ORF">CRHIZ90672A_00006122</name>
</gene>
<accession>A0A9N9YI41</accession>
<reference evidence="1" key="1">
    <citation type="submission" date="2021-10" db="EMBL/GenBank/DDBJ databases">
        <authorList>
            <person name="Piombo E."/>
        </authorList>
    </citation>
    <scope>NUCLEOTIDE SEQUENCE</scope>
</reference>
<name>A0A9N9YI41_9HYPO</name>
<proteinExistence type="predicted"/>
<evidence type="ECO:0000313" key="1">
    <source>
        <dbReference type="EMBL" id="CAH0022013.1"/>
    </source>
</evidence>
<comment type="caution">
    <text evidence="1">The sequence shown here is derived from an EMBL/GenBank/DDBJ whole genome shotgun (WGS) entry which is preliminary data.</text>
</comment>
<organism evidence="1 2">
    <name type="scientific">Clonostachys rhizophaga</name>
    <dbReference type="NCBI Taxonomy" id="160324"/>
    <lineage>
        <taxon>Eukaryota</taxon>
        <taxon>Fungi</taxon>
        <taxon>Dikarya</taxon>
        <taxon>Ascomycota</taxon>
        <taxon>Pezizomycotina</taxon>
        <taxon>Sordariomycetes</taxon>
        <taxon>Hypocreomycetidae</taxon>
        <taxon>Hypocreales</taxon>
        <taxon>Bionectriaceae</taxon>
        <taxon>Clonostachys</taxon>
    </lineage>
</organism>
<sequence>MADEPEAGRRLSPIIARRLTTPRRLYSIAMYHLDGQGRPGLCYHGTPPQWIRDHVGDRFHEKPANMLLRSSRKIGTYRGQGNA</sequence>